<proteinExistence type="predicted"/>
<reference evidence="3 4" key="1">
    <citation type="submission" date="2022-11" db="EMBL/GenBank/DDBJ databases">
        <title>Spartinivicinus poritis sp. nov., isolated from scleractinian coral Porites lutea.</title>
        <authorList>
            <person name="Zhang G."/>
            <person name="Cai L."/>
            <person name="Wei Q."/>
        </authorList>
    </citation>
    <scope>NUCLEOTIDE SEQUENCE [LARGE SCALE GENOMIC DNA]</scope>
    <source>
        <strain evidence="3 4">A2-2</strain>
    </source>
</reference>
<feature type="transmembrane region" description="Helical" evidence="1">
    <location>
        <begin position="110"/>
        <end position="131"/>
    </location>
</feature>
<evidence type="ECO:0000313" key="3">
    <source>
        <dbReference type="EMBL" id="MDE1461805.1"/>
    </source>
</evidence>
<sequence length="132" mass="15107">MSFSNLDFATKIRGHMGNLLLRGNTYYFRKVVPEAEDVRDAFCKREVSVSLKTKSKQLARSRSAVIQAALDVALYEIRGLSDLADRRAVYKELKAYLDDFKVTGKAQPLCFVRFWVLLCFFYSLGQGVSMLY</sequence>
<name>A0ABT5U6I8_9GAMM</name>
<keyword evidence="1" id="KW-0472">Membrane</keyword>
<organism evidence="3 4">
    <name type="scientific">Spartinivicinus poritis</name>
    <dbReference type="NCBI Taxonomy" id="2994640"/>
    <lineage>
        <taxon>Bacteria</taxon>
        <taxon>Pseudomonadati</taxon>
        <taxon>Pseudomonadota</taxon>
        <taxon>Gammaproteobacteria</taxon>
        <taxon>Oceanospirillales</taxon>
        <taxon>Zooshikellaceae</taxon>
        <taxon>Spartinivicinus</taxon>
    </lineage>
</organism>
<gene>
    <name evidence="3" type="ORF">ORQ98_07470</name>
</gene>
<dbReference type="Pfam" id="PF20172">
    <property type="entry name" value="DUF6538"/>
    <property type="match status" value="1"/>
</dbReference>
<accession>A0ABT5U6I8</accession>
<feature type="domain" description="DUF6538" evidence="2">
    <location>
        <begin position="18"/>
        <end position="78"/>
    </location>
</feature>
<evidence type="ECO:0000313" key="4">
    <source>
        <dbReference type="Proteomes" id="UP001528823"/>
    </source>
</evidence>
<evidence type="ECO:0000256" key="1">
    <source>
        <dbReference type="SAM" id="Phobius"/>
    </source>
</evidence>
<evidence type="ECO:0000259" key="2">
    <source>
        <dbReference type="Pfam" id="PF20172"/>
    </source>
</evidence>
<dbReference type="EMBL" id="JAPMOU010000006">
    <property type="protein sequence ID" value="MDE1461805.1"/>
    <property type="molecule type" value="Genomic_DNA"/>
</dbReference>
<keyword evidence="1" id="KW-0812">Transmembrane</keyword>
<protein>
    <recommendedName>
        <fullName evidence="2">DUF6538 domain-containing protein</fullName>
    </recommendedName>
</protein>
<comment type="caution">
    <text evidence="3">The sequence shown here is derived from an EMBL/GenBank/DDBJ whole genome shotgun (WGS) entry which is preliminary data.</text>
</comment>
<keyword evidence="4" id="KW-1185">Reference proteome</keyword>
<keyword evidence="1" id="KW-1133">Transmembrane helix</keyword>
<dbReference type="Proteomes" id="UP001528823">
    <property type="component" value="Unassembled WGS sequence"/>
</dbReference>
<dbReference type="InterPro" id="IPR046668">
    <property type="entry name" value="DUF6538"/>
</dbReference>